<dbReference type="GO" id="GO:0006935">
    <property type="term" value="P:chemotaxis"/>
    <property type="evidence" value="ECO:0007669"/>
    <property type="project" value="UniProtKB-ARBA"/>
</dbReference>
<name>A0A8R1I9T8_CAEJA</name>
<sequence length="547" mass="62418">MTTKHQSQELTRQEMDNLVKMRKLDHDNVHKFIGMSIDGPRLIGVWKLCSRGSLQDIICRGNFSMDYFFMFCMIRDIAEGVKYLHHSFLRVHGNLRSATCLVNDSWQVKLADYGLDFIEAQEQKMLAKKRLLWAAPEVMRGSLKPSITDSPADVYSFAIIASEILTKKEAWNISERKEGYEEVIYLVKKGGGEILRPDLSVDRDVNQTLLALVKDCWAENPNDRPVADEICKLITELTPKTKNNLMDHVFKMLEDYTFTLEVEVEERTKELTVEKKKSDILLGKMLPRQVTERLKAGQAVEPEGFDSVTVFFSDIVKFTDLATKCSPFQTVNILNDLFSNFDAIIEKTDVYKVESIGDGYLCVSGLPIRNGFAHIKNLVDMALQFMEFTSHFKIPHLPTEQVQLRIGMNSGPCVAGVVGLSMPRYCLFGDTVNTASRMESNGKPSMIHISECAHTLLTKCYPYQYETSSRGEVIIKGKGVMETFWVHDRSTIVTTNKNWRSENLEKISEADSGDKNTMRSVSPYIENLTVDENKRRRELIKESMEYL</sequence>
<keyword evidence="9" id="KW-0675">Receptor</keyword>
<evidence type="ECO:0000256" key="9">
    <source>
        <dbReference type="ARBA" id="ARBA00023170"/>
    </source>
</evidence>
<dbReference type="InterPro" id="IPR018297">
    <property type="entry name" value="A/G_cyclase_CS"/>
</dbReference>
<keyword evidence="4" id="KW-0812">Transmembrane</keyword>
<evidence type="ECO:0000256" key="12">
    <source>
        <dbReference type="ARBA" id="ARBA00023293"/>
    </source>
</evidence>
<dbReference type="InterPro" id="IPR050401">
    <property type="entry name" value="Cyclic_nucleotide_synthase"/>
</dbReference>
<dbReference type="Proteomes" id="UP000005237">
    <property type="component" value="Unassembled WGS sequence"/>
</dbReference>
<dbReference type="SUPFAM" id="SSF55073">
    <property type="entry name" value="Nucleotide cyclase"/>
    <property type="match status" value="1"/>
</dbReference>
<dbReference type="InterPro" id="IPR011009">
    <property type="entry name" value="Kinase-like_dom_sf"/>
</dbReference>
<dbReference type="Pfam" id="PF07714">
    <property type="entry name" value="PK_Tyr_Ser-Thr"/>
    <property type="match status" value="1"/>
</dbReference>
<dbReference type="InterPro" id="IPR001245">
    <property type="entry name" value="Ser-Thr/Tyr_kinase_cat_dom"/>
</dbReference>
<keyword evidence="7" id="KW-1133">Transmembrane helix</keyword>
<evidence type="ECO:0000256" key="7">
    <source>
        <dbReference type="ARBA" id="ARBA00022989"/>
    </source>
</evidence>
<keyword evidence="12 14" id="KW-0141">cGMP biosynthesis</keyword>
<dbReference type="GO" id="GO:0005886">
    <property type="term" value="C:plasma membrane"/>
    <property type="evidence" value="ECO:0007669"/>
    <property type="project" value="TreeGrafter"/>
</dbReference>
<dbReference type="EnsemblMetazoa" id="CJA18985a.1">
    <property type="protein sequence ID" value="CJA18985a.1"/>
    <property type="gene ID" value="WBGene00138189"/>
</dbReference>
<dbReference type="InterPro" id="IPR000719">
    <property type="entry name" value="Prot_kinase_dom"/>
</dbReference>
<dbReference type="Gene3D" id="6.10.250.780">
    <property type="match status" value="1"/>
</dbReference>
<comment type="catalytic activity">
    <reaction evidence="1 14">
        <text>GTP = 3',5'-cyclic GMP + diphosphate</text>
        <dbReference type="Rhea" id="RHEA:13665"/>
        <dbReference type="ChEBI" id="CHEBI:33019"/>
        <dbReference type="ChEBI" id="CHEBI:37565"/>
        <dbReference type="ChEBI" id="CHEBI:57746"/>
        <dbReference type="EC" id="4.6.1.2"/>
    </reaction>
</comment>
<protein>
    <recommendedName>
        <fullName evidence="3 14">Guanylate cyclase</fullName>
        <ecNumber evidence="3 14">4.6.1.2</ecNumber>
    </recommendedName>
</protein>
<dbReference type="SMART" id="SM00044">
    <property type="entry name" value="CYCc"/>
    <property type="match status" value="1"/>
</dbReference>
<dbReference type="GO" id="GO:0007635">
    <property type="term" value="P:chemosensory behavior"/>
    <property type="evidence" value="ECO:0007669"/>
    <property type="project" value="UniProtKB-ARBA"/>
</dbReference>
<evidence type="ECO:0000256" key="13">
    <source>
        <dbReference type="RuleBase" id="RU000405"/>
    </source>
</evidence>
<evidence type="ECO:0000256" key="4">
    <source>
        <dbReference type="ARBA" id="ARBA00022692"/>
    </source>
</evidence>
<dbReference type="FunFam" id="3.30.70.1230:FF:000023">
    <property type="entry name" value="Guanylate cyclase"/>
    <property type="match status" value="1"/>
</dbReference>
<dbReference type="PROSITE" id="PS00452">
    <property type="entry name" value="GUANYLATE_CYCLASE_1"/>
    <property type="match status" value="1"/>
</dbReference>
<accession>A0A8R1I9T8</accession>
<dbReference type="InterPro" id="IPR001054">
    <property type="entry name" value="A/G_cyclase"/>
</dbReference>
<proteinExistence type="inferred from homology"/>
<dbReference type="InterPro" id="IPR029787">
    <property type="entry name" value="Nucleotide_cyclase"/>
</dbReference>
<reference evidence="18" key="1">
    <citation type="submission" date="2010-08" db="EMBL/GenBank/DDBJ databases">
        <authorList>
            <consortium name="Caenorhabditis japonica Sequencing Consortium"/>
            <person name="Wilson R.K."/>
        </authorList>
    </citation>
    <scope>NUCLEOTIDE SEQUENCE [LARGE SCALE GENOMIC DNA]</scope>
    <source>
        <strain evidence="18">DF5081</strain>
    </source>
</reference>
<evidence type="ECO:0000256" key="8">
    <source>
        <dbReference type="ARBA" id="ARBA00023136"/>
    </source>
</evidence>
<dbReference type="GO" id="GO:0035556">
    <property type="term" value="P:intracellular signal transduction"/>
    <property type="evidence" value="ECO:0007669"/>
    <property type="project" value="InterPro"/>
</dbReference>
<comment type="similarity">
    <text evidence="13">Belongs to the adenylyl cyclase class-4/guanylyl cyclase family.</text>
</comment>
<evidence type="ECO:0000256" key="10">
    <source>
        <dbReference type="ARBA" id="ARBA00023180"/>
    </source>
</evidence>
<evidence type="ECO:0000256" key="14">
    <source>
        <dbReference type="RuleBase" id="RU003431"/>
    </source>
</evidence>
<keyword evidence="5" id="KW-0732">Signal</keyword>
<feature type="domain" description="Protein kinase" evidence="15">
    <location>
        <begin position="1"/>
        <end position="251"/>
    </location>
</feature>
<dbReference type="GO" id="GO:0004672">
    <property type="term" value="F:protein kinase activity"/>
    <property type="evidence" value="ECO:0007669"/>
    <property type="project" value="InterPro"/>
</dbReference>
<dbReference type="PROSITE" id="PS50125">
    <property type="entry name" value="GUANYLATE_CYCLASE_2"/>
    <property type="match status" value="1"/>
</dbReference>
<evidence type="ECO:0000256" key="3">
    <source>
        <dbReference type="ARBA" id="ARBA00012202"/>
    </source>
</evidence>
<keyword evidence="18" id="KW-1185">Reference proteome</keyword>
<dbReference type="PROSITE" id="PS50011">
    <property type="entry name" value="PROTEIN_KINASE_DOM"/>
    <property type="match status" value="1"/>
</dbReference>
<dbReference type="GO" id="GO:0007168">
    <property type="term" value="P:receptor guanylyl cyclase signaling pathway"/>
    <property type="evidence" value="ECO:0007669"/>
    <property type="project" value="TreeGrafter"/>
</dbReference>
<evidence type="ECO:0000256" key="5">
    <source>
        <dbReference type="ARBA" id="ARBA00022729"/>
    </source>
</evidence>
<feature type="domain" description="Guanylate cyclase" evidence="16">
    <location>
        <begin position="309"/>
        <end position="439"/>
    </location>
</feature>
<dbReference type="AlphaFoldDB" id="A0A8R1I9T8"/>
<dbReference type="GO" id="GO:0004383">
    <property type="term" value="F:guanylate cyclase activity"/>
    <property type="evidence" value="ECO:0007669"/>
    <property type="project" value="UniProtKB-EC"/>
</dbReference>
<dbReference type="PANTHER" id="PTHR11920">
    <property type="entry name" value="GUANYLYL CYCLASE"/>
    <property type="match status" value="1"/>
</dbReference>
<keyword evidence="6" id="KW-0547">Nucleotide-binding</keyword>
<evidence type="ECO:0000259" key="15">
    <source>
        <dbReference type="PROSITE" id="PS50011"/>
    </source>
</evidence>
<dbReference type="Gene3D" id="1.10.510.10">
    <property type="entry name" value="Transferase(Phosphotransferase) domain 1"/>
    <property type="match status" value="1"/>
</dbReference>
<evidence type="ECO:0000259" key="16">
    <source>
        <dbReference type="PROSITE" id="PS50125"/>
    </source>
</evidence>
<evidence type="ECO:0000313" key="18">
    <source>
        <dbReference type="Proteomes" id="UP000005237"/>
    </source>
</evidence>
<reference evidence="17" key="2">
    <citation type="submission" date="2022-06" db="UniProtKB">
        <authorList>
            <consortium name="EnsemblMetazoa"/>
        </authorList>
    </citation>
    <scope>IDENTIFICATION</scope>
    <source>
        <strain evidence="17">DF5081</strain>
    </source>
</reference>
<dbReference type="CDD" id="cd07302">
    <property type="entry name" value="CHD"/>
    <property type="match status" value="1"/>
</dbReference>
<keyword evidence="8" id="KW-0472">Membrane</keyword>
<comment type="subcellular location">
    <subcellularLocation>
        <location evidence="2">Membrane</location>
        <topology evidence="2">Single-pass type I membrane protein</topology>
    </subcellularLocation>
</comment>
<dbReference type="GO" id="GO:0005524">
    <property type="term" value="F:ATP binding"/>
    <property type="evidence" value="ECO:0007669"/>
    <property type="project" value="InterPro"/>
</dbReference>
<dbReference type="SUPFAM" id="SSF56112">
    <property type="entry name" value="Protein kinase-like (PK-like)"/>
    <property type="match status" value="1"/>
</dbReference>
<organism evidence="17 18">
    <name type="scientific">Caenorhabditis japonica</name>
    <dbReference type="NCBI Taxonomy" id="281687"/>
    <lineage>
        <taxon>Eukaryota</taxon>
        <taxon>Metazoa</taxon>
        <taxon>Ecdysozoa</taxon>
        <taxon>Nematoda</taxon>
        <taxon>Chromadorea</taxon>
        <taxon>Rhabditida</taxon>
        <taxon>Rhabditina</taxon>
        <taxon>Rhabditomorpha</taxon>
        <taxon>Rhabditoidea</taxon>
        <taxon>Rhabditidae</taxon>
        <taxon>Peloderinae</taxon>
        <taxon>Caenorhabditis</taxon>
    </lineage>
</organism>
<keyword evidence="10" id="KW-0325">Glycoprotein</keyword>
<dbReference type="GO" id="GO:0001653">
    <property type="term" value="F:peptide receptor activity"/>
    <property type="evidence" value="ECO:0007669"/>
    <property type="project" value="TreeGrafter"/>
</dbReference>
<dbReference type="PANTHER" id="PTHR11920:SF68">
    <property type="entry name" value="RECEPTOR-TYPE GUANYLATE CYCLASE GCY-4"/>
    <property type="match status" value="1"/>
</dbReference>
<dbReference type="Gene3D" id="3.30.70.1230">
    <property type="entry name" value="Nucleotide cyclase"/>
    <property type="match status" value="1"/>
</dbReference>
<dbReference type="EC" id="4.6.1.2" evidence="3 14"/>
<evidence type="ECO:0000256" key="2">
    <source>
        <dbReference type="ARBA" id="ARBA00004479"/>
    </source>
</evidence>
<keyword evidence="11 13" id="KW-0456">Lyase</keyword>
<evidence type="ECO:0000313" key="17">
    <source>
        <dbReference type="EnsemblMetazoa" id="CJA18985a.1"/>
    </source>
</evidence>
<dbReference type="GO" id="GO:0004016">
    <property type="term" value="F:adenylate cyclase activity"/>
    <property type="evidence" value="ECO:0007669"/>
    <property type="project" value="TreeGrafter"/>
</dbReference>
<evidence type="ECO:0000256" key="11">
    <source>
        <dbReference type="ARBA" id="ARBA00023239"/>
    </source>
</evidence>
<dbReference type="Pfam" id="PF00211">
    <property type="entry name" value="Guanylate_cyc"/>
    <property type="match status" value="1"/>
</dbReference>
<evidence type="ECO:0000256" key="1">
    <source>
        <dbReference type="ARBA" id="ARBA00001436"/>
    </source>
</evidence>
<evidence type="ECO:0000256" key="6">
    <source>
        <dbReference type="ARBA" id="ARBA00022741"/>
    </source>
</evidence>